<accession>A0A4Z2J558</accession>
<evidence type="ECO:0000313" key="3">
    <source>
        <dbReference type="Proteomes" id="UP000314294"/>
    </source>
</evidence>
<reference evidence="2 3" key="1">
    <citation type="submission" date="2019-03" db="EMBL/GenBank/DDBJ databases">
        <title>First draft genome of Liparis tanakae, snailfish: a comprehensive survey of snailfish specific genes.</title>
        <authorList>
            <person name="Kim W."/>
            <person name="Song I."/>
            <person name="Jeong J.-H."/>
            <person name="Kim D."/>
            <person name="Kim S."/>
            <person name="Ryu S."/>
            <person name="Song J.Y."/>
            <person name="Lee S.K."/>
        </authorList>
    </citation>
    <scope>NUCLEOTIDE SEQUENCE [LARGE SCALE GENOMIC DNA]</scope>
    <source>
        <tissue evidence="2">Muscle</tissue>
    </source>
</reference>
<evidence type="ECO:0000313" key="2">
    <source>
        <dbReference type="EMBL" id="TNN85515.1"/>
    </source>
</evidence>
<evidence type="ECO:0000256" key="1">
    <source>
        <dbReference type="SAM" id="MobiDB-lite"/>
    </source>
</evidence>
<proteinExistence type="predicted"/>
<dbReference type="AlphaFoldDB" id="A0A4Z2J558"/>
<name>A0A4Z2J558_9TELE</name>
<organism evidence="2 3">
    <name type="scientific">Liparis tanakae</name>
    <name type="common">Tanaka's snailfish</name>
    <dbReference type="NCBI Taxonomy" id="230148"/>
    <lineage>
        <taxon>Eukaryota</taxon>
        <taxon>Metazoa</taxon>
        <taxon>Chordata</taxon>
        <taxon>Craniata</taxon>
        <taxon>Vertebrata</taxon>
        <taxon>Euteleostomi</taxon>
        <taxon>Actinopterygii</taxon>
        <taxon>Neopterygii</taxon>
        <taxon>Teleostei</taxon>
        <taxon>Neoteleostei</taxon>
        <taxon>Acanthomorphata</taxon>
        <taxon>Eupercaria</taxon>
        <taxon>Perciformes</taxon>
        <taxon>Cottioidei</taxon>
        <taxon>Cottales</taxon>
        <taxon>Liparidae</taxon>
        <taxon>Liparis</taxon>
    </lineage>
</organism>
<protein>
    <submittedName>
        <fullName evidence="2">Uncharacterized protein</fullName>
    </submittedName>
</protein>
<comment type="caution">
    <text evidence="2">The sequence shown here is derived from an EMBL/GenBank/DDBJ whole genome shotgun (WGS) entry which is preliminary data.</text>
</comment>
<feature type="compositionally biased region" description="Polar residues" evidence="1">
    <location>
        <begin position="94"/>
        <end position="106"/>
    </location>
</feature>
<feature type="region of interest" description="Disordered" evidence="1">
    <location>
        <begin position="83"/>
        <end position="106"/>
    </location>
</feature>
<dbReference type="Proteomes" id="UP000314294">
    <property type="component" value="Unassembled WGS sequence"/>
</dbReference>
<gene>
    <name evidence="2" type="ORF">EYF80_004148</name>
</gene>
<dbReference type="EMBL" id="SRLO01000020">
    <property type="protein sequence ID" value="TNN85515.1"/>
    <property type="molecule type" value="Genomic_DNA"/>
</dbReference>
<sequence>MQSSPMYEGQKGGKHNHDFYATPVGVNNLPSGNIFFFQLTQLGQSNSFKPHSQTYSDNTLYIKLYQMAHFPLMHHRCVNKHPEATLQEVKPRRSTSYFSKVEQTPF</sequence>
<keyword evidence="3" id="KW-1185">Reference proteome</keyword>